<dbReference type="PANTHER" id="PTHR44520">
    <property type="entry name" value="RESPONSE REGULATOR RCP1-RELATED"/>
    <property type="match status" value="1"/>
</dbReference>
<feature type="domain" description="Response regulatory" evidence="2">
    <location>
        <begin position="20"/>
        <end position="145"/>
    </location>
</feature>
<dbReference type="InterPro" id="IPR001789">
    <property type="entry name" value="Sig_transdc_resp-reg_receiver"/>
</dbReference>
<accession>A0A6M0IHQ8</accession>
<protein>
    <submittedName>
        <fullName evidence="3">Response regulator</fullName>
    </submittedName>
</protein>
<dbReference type="SMART" id="SM00448">
    <property type="entry name" value="REC"/>
    <property type="match status" value="1"/>
</dbReference>
<sequence>MSEPVNKPANQSKRKVSRVPLLIVEDNPDHWLIIRAALAQCFPEVEAIWVNHSAQALTYLNECVTTAGKLPRLILLDLYLPRREDGWALLETIKAHSSFQQLPVIALSSSQLPEDIIGSYSLGVSSFLNKPATYHQWLDLFYTFRRYWWELVSLPHTAR</sequence>
<dbReference type="InterPro" id="IPR011006">
    <property type="entry name" value="CheY-like_superfamily"/>
</dbReference>
<evidence type="ECO:0000256" key="1">
    <source>
        <dbReference type="PROSITE-ProRule" id="PRU00169"/>
    </source>
</evidence>
<dbReference type="PROSITE" id="PS50110">
    <property type="entry name" value="RESPONSE_REGULATORY"/>
    <property type="match status" value="1"/>
</dbReference>
<dbReference type="EMBL" id="JAAGNZ010000001">
    <property type="protein sequence ID" value="NEU67806.1"/>
    <property type="molecule type" value="Genomic_DNA"/>
</dbReference>
<evidence type="ECO:0000313" key="4">
    <source>
        <dbReference type="Proteomes" id="UP000477386"/>
    </source>
</evidence>
<evidence type="ECO:0000313" key="3">
    <source>
        <dbReference type="EMBL" id="NEU67806.1"/>
    </source>
</evidence>
<dbReference type="PANTHER" id="PTHR44520:SF2">
    <property type="entry name" value="RESPONSE REGULATOR RCP1"/>
    <property type="match status" value="1"/>
</dbReference>
<dbReference type="Pfam" id="PF00072">
    <property type="entry name" value="Response_reg"/>
    <property type="match status" value="1"/>
</dbReference>
<name>A0A6M0IHQ8_9BACT</name>
<dbReference type="Proteomes" id="UP000477386">
    <property type="component" value="Unassembled WGS sequence"/>
</dbReference>
<evidence type="ECO:0000259" key="2">
    <source>
        <dbReference type="PROSITE" id="PS50110"/>
    </source>
</evidence>
<comment type="caution">
    <text evidence="3">The sequence shown here is derived from an EMBL/GenBank/DDBJ whole genome shotgun (WGS) entry which is preliminary data.</text>
</comment>
<keyword evidence="4" id="KW-1185">Reference proteome</keyword>
<keyword evidence="1" id="KW-0597">Phosphoprotein</keyword>
<dbReference type="Gene3D" id="3.40.50.2300">
    <property type="match status" value="1"/>
</dbReference>
<gene>
    <name evidence="3" type="ORF">GK091_13025</name>
</gene>
<feature type="modified residue" description="4-aspartylphosphate" evidence="1">
    <location>
        <position position="77"/>
    </location>
</feature>
<dbReference type="RefSeq" id="WP_164038497.1">
    <property type="nucleotide sequence ID" value="NZ_JAAGNZ010000001.1"/>
</dbReference>
<organism evidence="3 4">
    <name type="scientific">Spirosoma agri</name>
    <dbReference type="NCBI Taxonomy" id="1987381"/>
    <lineage>
        <taxon>Bacteria</taxon>
        <taxon>Pseudomonadati</taxon>
        <taxon>Bacteroidota</taxon>
        <taxon>Cytophagia</taxon>
        <taxon>Cytophagales</taxon>
        <taxon>Cytophagaceae</taxon>
        <taxon>Spirosoma</taxon>
    </lineage>
</organism>
<dbReference type="SUPFAM" id="SSF52172">
    <property type="entry name" value="CheY-like"/>
    <property type="match status" value="1"/>
</dbReference>
<reference evidence="3 4" key="1">
    <citation type="submission" date="2020-02" db="EMBL/GenBank/DDBJ databases">
        <title>Draft genome sequence of two Spirosoma agri KCTC 52727 and Spirosoma terrae KCTC 52035.</title>
        <authorList>
            <person name="Rojas J."/>
            <person name="Ambika Manirajan B."/>
            <person name="Ratering S."/>
            <person name="Suarez C."/>
            <person name="Schnell S."/>
        </authorList>
    </citation>
    <scope>NUCLEOTIDE SEQUENCE [LARGE SCALE GENOMIC DNA]</scope>
    <source>
        <strain evidence="3 4">KCTC 52727</strain>
    </source>
</reference>
<proteinExistence type="predicted"/>
<dbReference type="GO" id="GO:0000160">
    <property type="term" value="P:phosphorelay signal transduction system"/>
    <property type="evidence" value="ECO:0007669"/>
    <property type="project" value="InterPro"/>
</dbReference>
<dbReference type="AlphaFoldDB" id="A0A6M0IHQ8"/>
<dbReference type="InterPro" id="IPR052893">
    <property type="entry name" value="TCS_response_regulator"/>
</dbReference>